<dbReference type="EMBL" id="CP130953">
    <property type="protein sequence ID" value="WLF46610.1"/>
    <property type="molecule type" value="Genomic_DNA"/>
</dbReference>
<dbReference type="InterPro" id="IPR036291">
    <property type="entry name" value="NAD(P)-bd_dom_sf"/>
</dbReference>
<keyword evidence="2 4" id="KW-0560">Oxidoreductase</keyword>
<evidence type="ECO:0000313" key="6">
    <source>
        <dbReference type="Proteomes" id="UP001231166"/>
    </source>
</evidence>
<organism evidence="4 6">
    <name type="scientific">Rhodococcus opacus</name>
    <name type="common">Nocardia opaca</name>
    <dbReference type="NCBI Taxonomy" id="37919"/>
    <lineage>
        <taxon>Bacteria</taxon>
        <taxon>Bacillati</taxon>
        <taxon>Actinomycetota</taxon>
        <taxon>Actinomycetes</taxon>
        <taxon>Mycobacteriales</taxon>
        <taxon>Nocardiaceae</taxon>
        <taxon>Rhodococcus</taxon>
    </lineage>
</organism>
<evidence type="ECO:0000313" key="5">
    <source>
        <dbReference type="Proteomes" id="UP001066327"/>
    </source>
</evidence>
<comment type="similarity">
    <text evidence="1">Belongs to the short-chain dehydrogenases/reductases (SDR) family.</text>
</comment>
<dbReference type="Pfam" id="PF13561">
    <property type="entry name" value="adh_short_C2"/>
    <property type="match status" value="1"/>
</dbReference>
<sequence>MDEVTALTIDDPDQPLLAEAIDHNSLFRLDGNSYVVLGAGGGIGEHVSRTIVALGGRVLCVDIDPDGVDAVATSLRMPSLVADVTTEEGIDVVETGAIAEFGHINGYVDVIGRMHRKQITDYGLADWDQDFRVNLAHAFLSSRRLSPLIRHGAIVYVSSVMGSHGGRTAPGYGPAKAALEVWAKELAAEYGPRGVRVNVVAPGLFLSPRVVAAPRSPNDSRILAGRPMLGRLGQPFEIAATVAFLLSPAAGYITGTTIPVEGGSLSRDSTGLDDLLN</sequence>
<dbReference type="InterPro" id="IPR002347">
    <property type="entry name" value="SDR_fam"/>
</dbReference>
<gene>
    <name evidence="3" type="ORF">O4328_24180</name>
    <name evidence="4" type="ORF">Q5707_32785</name>
</gene>
<dbReference type="InterPro" id="IPR051122">
    <property type="entry name" value="SDR_DHRS6-like"/>
</dbReference>
<dbReference type="AlphaFoldDB" id="A0AAX3YB88"/>
<evidence type="ECO:0000256" key="2">
    <source>
        <dbReference type="ARBA" id="ARBA00023002"/>
    </source>
</evidence>
<proteinExistence type="inferred from homology"/>
<dbReference type="EMBL" id="JAPWIS010000013">
    <property type="protein sequence ID" value="MCZ4586745.1"/>
    <property type="molecule type" value="Genomic_DNA"/>
</dbReference>
<evidence type="ECO:0000256" key="1">
    <source>
        <dbReference type="ARBA" id="ARBA00006484"/>
    </source>
</evidence>
<evidence type="ECO:0000313" key="4">
    <source>
        <dbReference type="EMBL" id="WLF46610.1"/>
    </source>
</evidence>
<dbReference type="SUPFAM" id="SSF51735">
    <property type="entry name" value="NAD(P)-binding Rossmann-fold domains"/>
    <property type="match status" value="1"/>
</dbReference>
<keyword evidence="5" id="KW-1185">Reference proteome</keyword>
<dbReference type="PRINTS" id="PR00081">
    <property type="entry name" value="GDHRDH"/>
</dbReference>
<dbReference type="Proteomes" id="UP001231166">
    <property type="component" value="Chromosome"/>
</dbReference>
<reference evidence="3" key="1">
    <citation type="submission" date="2022-12" db="EMBL/GenBank/DDBJ databases">
        <authorList>
            <person name="Krivoruchko A.V."/>
            <person name="Elkin A."/>
        </authorList>
    </citation>
    <scope>NUCLEOTIDE SEQUENCE</scope>
    <source>
        <strain evidence="3">IEGM 249</strain>
    </source>
</reference>
<name>A0AAX3YB88_RHOOP</name>
<dbReference type="PANTHER" id="PTHR43477">
    <property type="entry name" value="DIHYDROANTICAPSIN 7-DEHYDROGENASE"/>
    <property type="match status" value="1"/>
</dbReference>
<dbReference type="PANTHER" id="PTHR43477:SF1">
    <property type="entry name" value="DIHYDROANTICAPSIN 7-DEHYDROGENASE"/>
    <property type="match status" value="1"/>
</dbReference>
<dbReference type="EC" id="1.-.-.-" evidence="4"/>
<dbReference type="Proteomes" id="UP001066327">
    <property type="component" value="Unassembled WGS sequence"/>
</dbReference>
<dbReference type="CDD" id="cd05233">
    <property type="entry name" value="SDR_c"/>
    <property type="match status" value="1"/>
</dbReference>
<evidence type="ECO:0000313" key="3">
    <source>
        <dbReference type="EMBL" id="MCZ4586745.1"/>
    </source>
</evidence>
<dbReference type="GO" id="GO:0016491">
    <property type="term" value="F:oxidoreductase activity"/>
    <property type="evidence" value="ECO:0007669"/>
    <property type="project" value="UniProtKB-KW"/>
</dbReference>
<protein>
    <submittedName>
        <fullName evidence="3">SDR family NAD(P)-dependent oxidoreductase</fullName>
    </submittedName>
    <submittedName>
        <fullName evidence="4">SDR family oxidoreductase</fullName>
        <ecNumber evidence="4">1.-.-.-</ecNumber>
    </submittedName>
</protein>
<dbReference type="RefSeq" id="WP_166680628.1">
    <property type="nucleotide sequence ID" value="NZ_CP082160.1"/>
</dbReference>
<dbReference type="Gene3D" id="3.40.50.720">
    <property type="entry name" value="NAD(P)-binding Rossmann-like Domain"/>
    <property type="match status" value="1"/>
</dbReference>
<reference evidence="4" key="2">
    <citation type="submission" date="2023-07" db="EMBL/GenBank/DDBJ databases">
        <title>Genomic analysis of Rhodococcus opacus VOC-14 with glycol ethers degradation activity.</title>
        <authorList>
            <person name="Narkevich D.A."/>
            <person name="Hlushen A.M."/>
            <person name="Akhremchuk A.E."/>
            <person name="Sikolenko M.A."/>
            <person name="Valentovich L.N."/>
        </authorList>
    </citation>
    <scope>NUCLEOTIDE SEQUENCE</scope>
    <source>
        <strain evidence="4">VOC-14</strain>
    </source>
</reference>
<accession>A0AAX3YB88</accession>